<protein>
    <submittedName>
        <fullName evidence="2">Uncharacterized protein</fullName>
    </submittedName>
</protein>
<evidence type="ECO:0000313" key="3">
    <source>
        <dbReference type="Proteomes" id="UP000291084"/>
    </source>
</evidence>
<reference evidence="2 3" key="1">
    <citation type="journal article" date="2015" name="Sci. Rep.">
        <title>The power of single molecule real-time sequencing technology in the de novo assembly of a eukaryotic genome.</title>
        <authorList>
            <person name="Sakai H."/>
            <person name="Naito K."/>
            <person name="Ogiso-Tanaka E."/>
            <person name="Takahashi Y."/>
            <person name="Iseki K."/>
            <person name="Muto C."/>
            <person name="Satou K."/>
            <person name="Teruya K."/>
            <person name="Shiroma A."/>
            <person name="Shimoji M."/>
            <person name="Hirano T."/>
            <person name="Itoh T."/>
            <person name="Kaga A."/>
            <person name="Tomooka N."/>
        </authorList>
    </citation>
    <scope>NUCLEOTIDE SEQUENCE [LARGE SCALE GENOMIC DNA]</scope>
    <source>
        <strain evidence="3">cv. Shumari</strain>
    </source>
</reference>
<feature type="region of interest" description="Disordered" evidence="1">
    <location>
        <begin position="123"/>
        <end position="165"/>
    </location>
</feature>
<evidence type="ECO:0000256" key="1">
    <source>
        <dbReference type="SAM" id="MobiDB-lite"/>
    </source>
</evidence>
<feature type="compositionally biased region" description="Basic and acidic residues" evidence="1">
    <location>
        <begin position="154"/>
        <end position="165"/>
    </location>
</feature>
<feature type="compositionally biased region" description="Polar residues" evidence="1">
    <location>
        <begin position="128"/>
        <end position="149"/>
    </location>
</feature>
<sequence>MRGRALGWKGEVQSHTIQRLEELQMMHGERFGEVLVPLLAEENQVSDLEDVHRRSDTRLGRLNRGTTCEELAAERHEESVDEDIQEFEILVPQASGKQDHSSLSVSVNLGACIITGGGDVGEGGTTWERCNSRSGTVAPTETYQGSSEGSVHGRRTEDRKTKKRR</sequence>
<evidence type="ECO:0000313" key="2">
    <source>
        <dbReference type="EMBL" id="BAT88644.1"/>
    </source>
</evidence>
<organism evidence="2 3">
    <name type="scientific">Vigna angularis var. angularis</name>
    <dbReference type="NCBI Taxonomy" id="157739"/>
    <lineage>
        <taxon>Eukaryota</taxon>
        <taxon>Viridiplantae</taxon>
        <taxon>Streptophyta</taxon>
        <taxon>Embryophyta</taxon>
        <taxon>Tracheophyta</taxon>
        <taxon>Spermatophyta</taxon>
        <taxon>Magnoliopsida</taxon>
        <taxon>eudicotyledons</taxon>
        <taxon>Gunneridae</taxon>
        <taxon>Pentapetalae</taxon>
        <taxon>rosids</taxon>
        <taxon>fabids</taxon>
        <taxon>Fabales</taxon>
        <taxon>Fabaceae</taxon>
        <taxon>Papilionoideae</taxon>
        <taxon>50 kb inversion clade</taxon>
        <taxon>NPAAA clade</taxon>
        <taxon>indigoferoid/millettioid clade</taxon>
        <taxon>Phaseoleae</taxon>
        <taxon>Vigna</taxon>
    </lineage>
</organism>
<gene>
    <name evidence="2" type="primary">Vigan.05G218900</name>
    <name evidence="2" type="ORF">VIGAN_05218900</name>
</gene>
<proteinExistence type="predicted"/>
<accession>A0A0S3S726</accession>
<dbReference type="Proteomes" id="UP000291084">
    <property type="component" value="Chromosome 5"/>
</dbReference>
<dbReference type="AlphaFoldDB" id="A0A0S3S726"/>
<keyword evidence="3" id="KW-1185">Reference proteome</keyword>
<dbReference type="EMBL" id="AP015038">
    <property type="protein sequence ID" value="BAT88644.1"/>
    <property type="molecule type" value="Genomic_DNA"/>
</dbReference>
<name>A0A0S3S726_PHAAN</name>